<organism evidence="2 3">
    <name type="scientific">Halogranum rubrum</name>
    <dbReference type="NCBI Taxonomy" id="553466"/>
    <lineage>
        <taxon>Archaea</taxon>
        <taxon>Methanobacteriati</taxon>
        <taxon>Methanobacteriota</taxon>
        <taxon>Stenosarchaea group</taxon>
        <taxon>Halobacteria</taxon>
        <taxon>Halobacteriales</taxon>
        <taxon>Haloferacaceae</taxon>
    </lineage>
</organism>
<gene>
    <name evidence="2" type="ORF">SAMN04487950_3449</name>
</gene>
<evidence type="ECO:0000256" key="1">
    <source>
        <dbReference type="SAM" id="Phobius"/>
    </source>
</evidence>
<accession>A0A1I4GVL8</accession>
<feature type="transmembrane region" description="Helical" evidence="1">
    <location>
        <begin position="21"/>
        <end position="42"/>
    </location>
</feature>
<keyword evidence="3" id="KW-1185">Reference proteome</keyword>
<dbReference type="AlphaFoldDB" id="A0A1I4GVL8"/>
<feature type="transmembrane region" description="Helical" evidence="1">
    <location>
        <begin position="48"/>
        <end position="71"/>
    </location>
</feature>
<dbReference type="EMBL" id="FOTC01000004">
    <property type="protein sequence ID" value="SFL34132.1"/>
    <property type="molecule type" value="Genomic_DNA"/>
</dbReference>
<evidence type="ECO:0000313" key="3">
    <source>
        <dbReference type="Proteomes" id="UP000199607"/>
    </source>
</evidence>
<dbReference type="Proteomes" id="UP000199607">
    <property type="component" value="Unassembled WGS sequence"/>
</dbReference>
<reference evidence="3" key="1">
    <citation type="submission" date="2016-10" db="EMBL/GenBank/DDBJ databases">
        <authorList>
            <person name="Varghese N."/>
            <person name="Submissions S."/>
        </authorList>
    </citation>
    <scope>NUCLEOTIDE SEQUENCE [LARGE SCALE GENOMIC DNA]</scope>
    <source>
        <strain evidence="3">CGMCC 1.7738</strain>
    </source>
</reference>
<evidence type="ECO:0000313" key="2">
    <source>
        <dbReference type="EMBL" id="SFL34132.1"/>
    </source>
</evidence>
<keyword evidence="1" id="KW-1133">Transmembrane helix</keyword>
<keyword evidence="1" id="KW-0472">Membrane</keyword>
<sequence length="76" mass="8218">MASVTQSQSESSGRAVSIPQSMLFWTCIVLSVVLFLLGMFVFTGPMSGIAGVWAASLFVGAILGYLGYLVWYRFEA</sequence>
<dbReference type="STRING" id="553466.SAMN04487950_3449"/>
<proteinExistence type="predicted"/>
<keyword evidence="1" id="KW-0812">Transmembrane</keyword>
<name>A0A1I4GVL8_9EURY</name>
<protein>
    <submittedName>
        <fullName evidence="2">Uncharacterized protein</fullName>
    </submittedName>
</protein>
<dbReference type="RefSeq" id="WP_143085758.1">
    <property type="nucleotide sequence ID" value="NZ_FOTC01000004.1"/>
</dbReference>